<evidence type="ECO:0000313" key="8">
    <source>
        <dbReference type="EMBL" id="CAF1099479.1"/>
    </source>
</evidence>
<dbReference type="Gene3D" id="3.30.160.60">
    <property type="entry name" value="Classic Zinc Finger"/>
    <property type="match status" value="1"/>
</dbReference>
<evidence type="ECO:0000256" key="6">
    <source>
        <dbReference type="PROSITE-ProRule" id="PRU00042"/>
    </source>
</evidence>
<evidence type="ECO:0000256" key="3">
    <source>
        <dbReference type="ARBA" id="ARBA00022771"/>
    </source>
</evidence>
<dbReference type="AlphaFoldDB" id="A0A814NXK1"/>
<dbReference type="SUPFAM" id="SSF50249">
    <property type="entry name" value="Nucleic acid-binding proteins"/>
    <property type="match status" value="1"/>
</dbReference>
<keyword evidence="9" id="KW-1185">Reference proteome</keyword>
<dbReference type="PROSITE" id="PS00028">
    <property type="entry name" value="ZINC_FINGER_C2H2_1"/>
    <property type="match status" value="1"/>
</dbReference>
<evidence type="ECO:0000256" key="4">
    <source>
        <dbReference type="ARBA" id="ARBA00022833"/>
    </source>
</evidence>
<evidence type="ECO:0000256" key="2">
    <source>
        <dbReference type="ARBA" id="ARBA00022723"/>
    </source>
</evidence>
<feature type="domain" description="C2H2-type" evidence="7">
    <location>
        <begin position="372"/>
        <end position="401"/>
    </location>
</feature>
<dbReference type="Proteomes" id="UP000663879">
    <property type="component" value="Unassembled WGS sequence"/>
</dbReference>
<comment type="similarity">
    <text evidence="1">Belongs to the replication factor A protein 1 family.</text>
</comment>
<dbReference type="FunFam" id="2.40.50.140:FF:000041">
    <property type="entry name" value="Replication protein A subunit"/>
    <property type="match status" value="1"/>
</dbReference>
<dbReference type="GO" id="GO:0003677">
    <property type="term" value="F:DNA binding"/>
    <property type="evidence" value="ECO:0007669"/>
    <property type="project" value="UniProtKB-KW"/>
</dbReference>
<dbReference type="InterPro" id="IPR012340">
    <property type="entry name" value="NA-bd_OB-fold"/>
</dbReference>
<keyword evidence="4" id="KW-0862">Zinc</keyword>
<dbReference type="Gene3D" id="2.40.50.140">
    <property type="entry name" value="Nucleic acid-binding proteins"/>
    <property type="match status" value="2"/>
</dbReference>
<gene>
    <name evidence="8" type="ORF">OXX778_LOCUS21074</name>
</gene>
<dbReference type="InterPro" id="IPR013087">
    <property type="entry name" value="Znf_C2H2_type"/>
</dbReference>
<dbReference type="PROSITE" id="PS50157">
    <property type="entry name" value="ZINC_FINGER_C2H2_2"/>
    <property type="match status" value="1"/>
</dbReference>
<organism evidence="8 9">
    <name type="scientific">Brachionus calyciflorus</name>
    <dbReference type="NCBI Taxonomy" id="104777"/>
    <lineage>
        <taxon>Eukaryota</taxon>
        <taxon>Metazoa</taxon>
        <taxon>Spiralia</taxon>
        <taxon>Gnathifera</taxon>
        <taxon>Rotifera</taxon>
        <taxon>Eurotatoria</taxon>
        <taxon>Monogononta</taxon>
        <taxon>Pseudotrocha</taxon>
        <taxon>Ploima</taxon>
        <taxon>Brachionidae</taxon>
        <taxon>Brachionus</taxon>
    </lineage>
</organism>
<evidence type="ECO:0000256" key="1">
    <source>
        <dbReference type="ARBA" id="ARBA00005690"/>
    </source>
</evidence>
<dbReference type="EMBL" id="CAJNOC010007467">
    <property type="protein sequence ID" value="CAF1099479.1"/>
    <property type="molecule type" value="Genomic_DNA"/>
</dbReference>
<evidence type="ECO:0000313" key="9">
    <source>
        <dbReference type="Proteomes" id="UP000663879"/>
    </source>
</evidence>
<keyword evidence="5" id="KW-0238">DNA-binding</keyword>
<dbReference type="InterPro" id="IPR036236">
    <property type="entry name" value="Znf_C2H2_sf"/>
</dbReference>
<keyword evidence="2" id="KW-0479">Metal-binding</keyword>
<dbReference type="Pfam" id="PF12874">
    <property type="entry name" value="zf-met"/>
    <property type="match status" value="1"/>
</dbReference>
<protein>
    <recommendedName>
        <fullName evidence="7">C2H2-type domain-containing protein</fullName>
    </recommendedName>
</protein>
<dbReference type="SUPFAM" id="SSF57667">
    <property type="entry name" value="beta-beta-alpha zinc fingers"/>
    <property type="match status" value="1"/>
</dbReference>
<evidence type="ECO:0000259" key="7">
    <source>
        <dbReference type="PROSITE" id="PS50157"/>
    </source>
</evidence>
<sequence length="536" mass="62051">MNFTEFYLTEGFISQIREKVSLFRESSQTDKSTENIVFRLSNQRPILKVLEIAIFEPTESNSSLKRFGILLSDGIEEVTVTIDESLKNLFDRNDKERFLQEGSVIMLNEFRILSIRDILNNEEYEQEKEKDKRIISLVDMTLLGILSLSDIKRGNQYAQSNKANHKKPSHSISKLNLSLSRSAWSIKAKLVSKSLIREFENRSNGSKGMFQRFLFLDNSGQIEAVCFNDLCKEKSIECLNLNKTYLIENGEIKKARPNIKAWPKSLTVDYDIMLTNATIISESDELEINLEQQVLLNNQNNENENISVSISRLHEKFTSLSKLLTMKSESIVDVIGIITEYFGLVRHFNEKHSNVLPNNGKVFASNTEQRRFSCEICDESFNRNEHLNRHFQSQKHKQKCENSSLIENESVVSKSLSNKRKNIEDNDDSVYDNYDIIEQDSLKRLKTEVINKELQTENVSILEYNLEDKDIGTFERSVQTNYIEKKDVSIQVNENDIIKNDSKNIKYNDSNQEDDISNEDLLNFLELIESSSSRLF</sequence>
<accession>A0A814NXK1</accession>
<proteinExistence type="inferred from homology"/>
<evidence type="ECO:0000256" key="5">
    <source>
        <dbReference type="ARBA" id="ARBA00023125"/>
    </source>
</evidence>
<name>A0A814NXK1_9BILA</name>
<dbReference type="GO" id="GO:0008270">
    <property type="term" value="F:zinc ion binding"/>
    <property type="evidence" value="ECO:0007669"/>
    <property type="project" value="UniProtKB-KW"/>
</dbReference>
<comment type="caution">
    <text evidence="8">The sequence shown here is derived from an EMBL/GenBank/DDBJ whole genome shotgun (WGS) entry which is preliminary data.</text>
</comment>
<reference evidence="8" key="1">
    <citation type="submission" date="2021-02" db="EMBL/GenBank/DDBJ databases">
        <authorList>
            <person name="Nowell W R."/>
        </authorList>
    </citation>
    <scope>NUCLEOTIDE SEQUENCE</scope>
    <source>
        <strain evidence="8">Ploen Becks lab</strain>
    </source>
</reference>
<keyword evidence="3 6" id="KW-0863">Zinc-finger</keyword>